<dbReference type="GO" id="GO:0005634">
    <property type="term" value="C:nucleus"/>
    <property type="evidence" value="ECO:0007669"/>
    <property type="project" value="TreeGrafter"/>
</dbReference>
<keyword evidence="4" id="KW-1185">Reference proteome</keyword>
<evidence type="ECO:0000313" key="3">
    <source>
        <dbReference type="EMBL" id="KAF8482609.1"/>
    </source>
</evidence>
<feature type="compositionally biased region" description="Polar residues" evidence="1">
    <location>
        <begin position="410"/>
        <end position="419"/>
    </location>
</feature>
<feature type="domain" description="DUF7082" evidence="2">
    <location>
        <begin position="210"/>
        <end position="359"/>
    </location>
</feature>
<proteinExistence type="predicted"/>
<dbReference type="EMBL" id="WHVB01000005">
    <property type="protein sequence ID" value="KAF8482609.1"/>
    <property type="molecule type" value="Genomic_DNA"/>
</dbReference>
<comment type="caution">
    <text evidence="3">The sequence shown here is derived from an EMBL/GenBank/DDBJ whole genome shotgun (WGS) entry which is preliminary data.</text>
</comment>
<feature type="region of interest" description="Disordered" evidence="1">
    <location>
        <begin position="366"/>
        <end position="429"/>
    </location>
</feature>
<evidence type="ECO:0000259" key="2">
    <source>
        <dbReference type="Pfam" id="PF23305"/>
    </source>
</evidence>
<gene>
    <name evidence="3" type="ORF">DFH94DRAFT_372942</name>
</gene>
<feature type="compositionally biased region" description="Polar residues" evidence="1">
    <location>
        <begin position="167"/>
        <end position="184"/>
    </location>
</feature>
<dbReference type="AlphaFoldDB" id="A0A9P5MZI4"/>
<protein>
    <recommendedName>
        <fullName evidence="2">DUF7082 domain-containing protein</fullName>
    </recommendedName>
</protein>
<reference evidence="3" key="2">
    <citation type="journal article" date="2020" name="Nat. Commun.">
        <title>Large-scale genome sequencing of mycorrhizal fungi provides insights into the early evolution of symbiotic traits.</title>
        <authorList>
            <person name="Miyauchi S."/>
            <person name="Kiss E."/>
            <person name="Kuo A."/>
            <person name="Drula E."/>
            <person name="Kohler A."/>
            <person name="Sanchez-Garcia M."/>
            <person name="Morin E."/>
            <person name="Andreopoulos B."/>
            <person name="Barry K.W."/>
            <person name="Bonito G."/>
            <person name="Buee M."/>
            <person name="Carver A."/>
            <person name="Chen C."/>
            <person name="Cichocki N."/>
            <person name="Clum A."/>
            <person name="Culley D."/>
            <person name="Crous P.W."/>
            <person name="Fauchery L."/>
            <person name="Girlanda M."/>
            <person name="Hayes R.D."/>
            <person name="Keri Z."/>
            <person name="LaButti K."/>
            <person name="Lipzen A."/>
            <person name="Lombard V."/>
            <person name="Magnuson J."/>
            <person name="Maillard F."/>
            <person name="Murat C."/>
            <person name="Nolan M."/>
            <person name="Ohm R.A."/>
            <person name="Pangilinan J."/>
            <person name="Pereira M.F."/>
            <person name="Perotto S."/>
            <person name="Peter M."/>
            <person name="Pfister S."/>
            <person name="Riley R."/>
            <person name="Sitrit Y."/>
            <person name="Stielow J.B."/>
            <person name="Szollosi G."/>
            <person name="Zifcakova L."/>
            <person name="Stursova M."/>
            <person name="Spatafora J.W."/>
            <person name="Tedersoo L."/>
            <person name="Vaario L.M."/>
            <person name="Yamada A."/>
            <person name="Yan M."/>
            <person name="Wang P."/>
            <person name="Xu J."/>
            <person name="Bruns T."/>
            <person name="Baldrian P."/>
            <person name="Vilgalys R."/>
            <person name="Dunand C."/>
            <person name="Henrissat B."/>
            <person name="Grigoriev I.V."/>
            <person name="Hibbett D."/>
            <person name="Nagy L.G."/>
            <person name="Martin F.M."/>
        </authorList>
    </citation>
    <scope>NUCLEOTIDE SEQUENCE</scope>
    <source>
        <strain evidence="3">Prilba</strain>
    </source>
</reference>
<dbReference type="OrthoDB" id="1751210at2759"/>
<dbReference type="PANTHER" id="PTHR39463">
    <property type="entry name" value="MEDUSA"/>
    <property type="match status" value="1"/>
</dbReference>
<accession>A0A9P5MZI4</accession>
<dbReference type="Pfam" id="PF23305">
    <property type="entry name" value="DUF7082"/>
    <property type="match status" value="1"/>
</dbReference>
<reference evidence="3" key="1">
    <citation type="submission" date="2019-10" db="EMBL/GenBank/DDBJ databases">
        <authorList>
            <consortium name="DOE Joint Genome Institute"/>
            <person name="Kuo A."/>
            <person name="Miyauchi S."/>
            <person name="Kiss E."/>
            <person name="Drula E."/>
            <person name="Kohler A."/>
            <person name="Sanchez-Garcia M."/>
            <person name="Andreopoulos B."/>
            <person name="Barry K.W."/>
            <person name="Bonito G."/>
            <person name="Buee M."/>
            <person name="Carver A."/>
            <person name="Chen C."/>
            <person name="Cichocki N."/>
            <person name="Clum A."/>
            <person name="Culley D."/>
            <person name="Crous P.W."/>
            <person name="Fauchery L."/>
            <person name="Girlanda M."/>
            <person name="Hayes R."/>
            <person name="Keri Z."/>
            <person name="LaButti K."/>
            <person name="Lipzen A."/>
            <person name="Lombard V."/>
            <person name="Magnuson J."/>
            <person name="Maillard F."/>
            <person name="Morin E."/>
            <person name="Murat C."/>
            <person name="Nolan M."/>
            <person name="Ohm R."/>
            <person name="Pangilinan J."/>
            <person name="Pereira M."/>
            <person name="Perotto S."/>
            <person name="Peter M."/>
            <person name="Riley R."/>
            <person name="Sitrit Y."/>
            <person name="Stielow B."/>
            <person name="Szollosi G."/>
            <person name="Zifcakova L."/>
            <person name="Stursova M."/>
            <person name="Spatafora J.W."/>
            <person name="Tedersoo L."/>
            <person name="Vaario L.-M."/>
            <person name="Yamada A."/>
            <person name="Yan M."/>
            <person name="Wang P."/>
            <person name="Xu J."/>
            <person name="Bruns T."/>
            <person name="Baldrian P."/>
            <person name="Vilgalys R."/>
            <person name="Henrissat B."/>
            <person name="Grigoriev I.V."/>
            <person name="Hibbett D."/>
            <person name="Nagy L.G."/>
            <person name="Martin F.M."/>
        </authorList>
    </citation>
    <scope>NUCLEOTIDE SEQUENCE</scope>
    <source>
        <strain evidence="3">Prilba</strain>
    </source>
</reference>
<dbReference type="Proteomes" id="UP000759537">
    <property type="component" value="Unassembled WGS sequence"/>
</dbReference>
<name>A0A9P5MZI4_9AGAM</name>
<dbReference type="PANTHER" id="PTHR39463:SF1">
    <property type="entry name" value="MEDUSA"/>
    <property type="match status" value="1"/>
</dbReference>
<organism evidence="3 4">
    <name type="scientific">Russula ochroleuca</name>
    <dbReference type="NCBI Taxonomy" id="152965"/>
    <lineage>
        <taxon>Eukaryota</taxon>
        <taxon>Fungi</taxon>
        <taxon>Dikarya</taxon>
        <taxon>Basidiomycota</taxon>
        <taxon>Agaricomycotina</taxon>
        <taxon>Agaricomycetes</taxon>
        <taxon>Russulales</taxon>
        <taxon>Russulaceae</taxon>
        <taxon>Russula</taxon>
    </lineage>
</organism>
<evidence type="ECO:0000256" key="1">
    <source>
        <dbReference type="SAM" id="MobiDB-lite"/>
    </source>
</evidence>
<dbReference type="InterPro" id="IPR055509">
    <property type="entry name" value="DUF7082"/>
</dbReference>
<sequence length="503" mass="56224">MDTASSISQIPYANSCNAFPQSKMFNVISYSPQTGQSGTTVTIDTLFNNFSWRHDVHIRIVIGHKPIHTEIKSIGGNVPNLWRCTGFVPEFDVHKNSSMHTVNITIQAVDKRNTILDTITFGSFTYQEHGPSLLEPGVFDVPRRDHIHLSATQSHAAHSALLHQGARSRTSPAPPGCQTSTSTPPKYKRVLRRHEPDQSQNFEPVSLVFAAKTTLADLGKGLSEEELCLSRRLVKFQRTKVGDTVYLSFCRIPREAYVDDGETVAISCIYRKDTRETWYTSVDMIRLVEYIAQSQFSSEEKSRIRRNLEFLHPTTVTRTGMPQFFQILMDFPIPKPRVIEKDIKVFQWNSLEAGLKKVLEKYTWTDSDELENPTDSSPPLPELGLPANEFPDTSQHPAPHPLPTPASPDGTHTPNNLGQPSDLGPNMLIDPRWLQAHGDRIGFVVASPYESRGAVPSPGPRSHLTPAEVGNDDQTTNQFIPDLEFMASPRHLVCGIDSLVPIM</sequence>
<evidence type="ECO:0000313" key="4">
    <source>
        <dbReference type="Proteomes" id="UP000759537"/>
    </source>
</evidence>
<feature type="region of interest" description="Disordered" evidence="1">
    <location>
        <begin position="164"/>
        <end position="185"/>
    </location>
</feature>